<evidence type="ECO:0000313" key="1">
    <source>
        <dbReference type="EMBL" id="SFQ80058.1"/>
    </source>
</evidence>
<dbReference type="Proteomes" id="UP000199029">
    <property type="component" value="Unassembled WGS sequence"/>
</dbReference>
<proteinExistence type="predicted"/>
<accession>A0A1I6BGI7</accession>
<gene>
    <name evidence="1" type="ORF">SAMN04515668_4534</name>
</gene>
<dbReference type="AlphaFoldDB" id="A0A1I6BGI7"/>
<name>A0A1I6BGI7_HYMAR</name>
<organism evidence="1 2">
    <name type="scientific">Hymenobacter arizonensis</name>
    <name type="common">Siccationidurans arizonensis</name>
    <dbReference type="NCBI Taxonomy" id="1227077"/>
    <lineage>
        <taxon>Bacteria</taxon>
        <taxon>Pseudomonadati</taxon>
        <taxon>Bacteroidota</taxon>
        <taxon>Cytophagia</taxon>
        <taxon>Cytophagales</taxon>
        <taxon>Hymenobacteraceae</taxon>
        <taxon>Hymenobacter</taxon>
    </lineage>
</organism>
<dbReference type="OrthoDB" id="9774608at2"/>
<dbReference type="RefSeq" id="WP_092678569.1">
    <property type="nucleotide sequence ID" value="NZ_FOXS01000008.1"/>
</dbReference>
<keyword evidence="2" id="KW-1185">Reference proteome</keyword>
<sequence>MMQGKKQFLDGQYKAEIAGFTYDAPTDAYVCAVGKVLPFGKYDTTPDGNWGCVSNWTKNYGKGLNVRRPLTSTSAGNWEE</sequence>
<dbReference type="EMBL" id="FOXS01000008">
    <property type="protein sequence ID" value="SFQ80058.1"/>
    <property type="molecule type" value="Genomic_DNA"/>
</dbReference>
<evidence type="ECO:0000313" key="2">
    <source>
        <dbReference type="Proteomes" id="UP000199029"/>
    </source>
</evidence>
<protein>
    <submittedName>
        <fullName evidence="1">Uncharacterized protein</fullName>
    </submittedName>
</protein>
<reference evidence="2" key="1">
    <citation type="submission" date="2016-10" db="EMBL/GenBank/DDBJ databases">
        <authorList>
            <person name="Varghese N."/>
            <person name="Submissions S."/>
        </authorList>
    </citation>
    <scope>NUCLEOTIDE SEQUENCE [LARGE SCALE GENOMIC DNA]</scope>
    <source>
        <strain evidence="2">OR362-8,ATCC BAA-1266,JCM 13504</strain>
    </source>
</reference>